<dbReference type="PANTHER" id="PTHR42103:SF2">
    <property type="entry name" value="AB HYDROLASE-1 DOMAIN-CONTAINING PROTEIN"/>
    <property type="match status" value="1"/>
</dbReference>
<accession>A0A2P1P780</accession>
<keyword evidence="3" id="KW-1185">Reference proteome</keyword>
<dbReference type="GO" id="GO:0016787">
    <property type="term" value="F:hydrolase activity"/>
    <property type="evidence" value="ECO:0007669"/>
    <property type="project" value="InterPro"/>
</dbReference>
<evidence type="ECO:0000313" key="2">
    <source>
        <dbReference type="EMBL" id="AVP87128.1"/>
    </source>
</evidence>
<organism evidence="2 3">
    <name type="scientific">Candidatus Phycorickettsia trachydisci</name>
    <dbReference type="NCBI Taxonomy" id="2115978"/>
    <lineage>
        <taxon>Bacteria</taxon>
        <taxon>Pseudomonadati</taxon>
        <taxon>Pseudomonadota</taxon>
        <taxon>Alphaproteobacteria</taxon>
        <taxon>Rickettsiales</taxon>
        <taxon>Rickettsiaceae</taxon>
        <taxon>Candidatus Phycorickettsia</taxon>
    </lineage>
</organism>
<sequence length="229" mass="25533">MEVFFNSSAGRIQGEYHCSPQEDKPVALILHSHPEGSMNDAVVCKMYKNFVSNGFSVLKINFRGIDKSQGRFDQGIGELVDASTALDWLEEKHGINTSYWVAGFAFGARIGMELTMRRPEVMHFIVASPPVNKHDFSFLSPCPVSGLVLQGDLNSVVPRDAVLDFVNKTPKRQGVEITCRIIEGADHLFRNRLDQLGQTLDDYIQKILNNQPVGNEAEVIKKSKVVLLD</sequence>
<dbReference type="InterPro" id="IPR000383">
    <property type="entry name" value="Xaa-Pro-like_dom"/>
</dbReference>
<evidence type="ECO:0000313" key="3">
    <source>
        <dbReference type="Proteomes" id="UP000241762"/>
    </source>
</evidence>
<dbReference type="PANTHER" id="PTHR42103">
    <property type="entry name" value="ALPHA/BETA-HYDROLASES SUPERFAMILY PROTEIN"/>
    <property type="match status" value="1"/>
</dbReference>
<dbReference type="KEGG" id="ptc:phytr_1690"/>
<gene>
    <name evidence="2" type="ORF">phytr_1690</name>
</gene>
<dbReference type="Proteomes" id="UP000241762">
    <property type="component" value="Chromosome"/>
</dbReference>
<dbReference type="Pfam" id="PF02129">
    <property type="entry name" value="Peptidase_S15"/>
    <property type="match status" value="1"/>
</dbReference>
<dbReference type="InterPro" id="IPR029058">
    <property type="entry name" value="AB_hydrolase_fold"/>
</dbReference>
<dbReference type="RefSeq" id="WP_106874001.1">
    <property type="nucleotide sequence ID" value="NZ_CP027845.1"/>
</dbReference>
<reference evidence="2 3" key="1">
    <citation type="submission" date="2018-03" db="EMBL/GenBank/DDBJ databases">
        <title>A gene transfer event suggests a long-term partnership between eustigmatophyte algae and a novel lineage of endosymbiotic bacteria.</title>
        <authorList>
            <person name="Yurchenko T."/>
            <person name="Sevcikova T."/>
            <person name="Pribyl P."/>
            <person name="El Karkouri K."/>
            <person name="Klimes V."/>
            <person name="Amaral R."/>
            <person name="Zbrankova V."/>
            <person name="Kim E."/>
            <person name="Raoult D."/>
            <person name="Santos L.M.A."/>
            <person name="Elias M."/>
        </authorList>
    </citation>
    <scope>NUCLEOTIDE SEQUENCE [LARGE SCALE GENOMIC DNA]</scope>
    <source>
        <strain evidence="2">CCALA 838</strain>
    </source>
</reference>
<protein>
    <recommendedName>
        <fullName evidence="1">Xaa-Pro dipeptidyl-peptidase-like domain-containing protein</fullName>
    </recommendedName>
</protein>
<dbReference type="EMBL" id="CP027845">
    <property type="protein sequence ID" value="AVP87128.1"/>
    <property type="molecule type" value="Genomic_DNA"/>
</dbReference>
<proteinExistence type="predicted"/>
<name>A0A2P1P780_9RICK</name>
<dbReference type="AlphaFoldDB" id="A0A2P1P780"/>
<evidence type="ECO:0000259" key="1">
    <source>
        <dbReference type="Pfam" id="PF02129"/>
    </source>
</evidence>
<feature type="domain" description="Xaa-Pro dipeptidyl-peptidase-like" evidence="1">
    <location>
        <begin position="19"/>
        <end position="128"/>
    </location>
</feature>
<dbReference type="SUPFAM" id="SSF53474">
    <property type="entry name" value="alpha/beta-Hydrolases"/>
    <property type="match status" value="1"/>
</dbReference>
<dbReference type="Gene3D" id="3.40.50.1820">
    <property type="entry name" value="alpha/beta hydrolase"/>
    <property type="match status" value="1"/>
</dbReference>
<dbReference type="OrthoDB" id="9800435at2"/>